<dbReference type="Proteomes" id="UP001634394">
    <property type="component" value="Unassembled WGS sequence"/>
</dbReference>
<reference evidence="5 6" key="1">
    <citation type="submission" date="2024-11" db="EMBL/GenBank/DDBJ databases">
        <title>Chromosome-level genome assembly of the freshwater bivalve Anodonta woodiana.</title>
        <authorList>
            <person name="Chen X."/>
        </authorList>
    </citation>
    <scope>NUCLEOTIDE SEQUENCE [LARGE SCALE GENOMIC DNA]</scope>
    <source>
        <strain evidence="5">MN2024</strain>
        <tissue evidence="5">Gills</tissue>
    </source>
</reference>
<comment type="caution">
    <text evidence="5">The sequence shown here is derived from an EMBL/GenBank/DDBJ whole genome shotgun (WGS) entry which is preliminary data.</text>
</comment>
<evidence type="ECO:0000256" key="2">
    <source>
        <dbReference type="ARBA" id="ARBA00023157"/>
    </source>
</evidence>
<evidence type="ECO:0000256" key="3">
    <source>
        <dbReference type="SAM" id="Phobius"/>
    </source>
</evidence>
<name>A0ABD3UH04_SINWO</name>
<keyword evidence="6" id="KW-1185">Reference proteome</keyword>
<gene>
    <name evidence="5" type="ORF">ACJMK2_019133</name>
</gene>
<feature type="transmembrane region" description="Helical" evidence="3">
    <location>
        <begin position="178"/>
        <end position="201"/>
    </location>
</feature>
<accession>A0ABD3UH04</accession>
<keyword evidence="1" id="KW-0732">Signal</keyword>
<dbReference type="Pfam" id="PF23283">
    <property type="entry name" value="D8C_UMOD"/>
    <property type="match status" value="1"/>
</dbReference>
<keyword evidence="3" id="KW-0812">Transmembrane</keyword>
<dbReference type="EMBL" id="JBJQND010000016">
    <property type="protein sequence ID" value="KAL3848265.1"/>
    <property type="molecule type" value="Genomic_DNA"/>
</dbReference>
<evidence type="ECO:0000313" key="6">
    <source>
        <dbReference type="Proteomes" id="UP001634394"/>
    </source>
</evidence>
<dbReference type="AlphaFoldDB" id="A0ABD3UH04"/>
<organism evidence="5 6">
    <name type="scientific">Sinanodonta woodiana</name>
    <name type="common">Chinese pond mussel</name>
    <name type="synonym">Anodonta woodiana</name>
    <dbReference type="NCBI Taxonomy" id="1069815"/>
    <lineage>
        <taxon>Eukaryota</taxon>
        <taxon>Metazoa</taxon>
        <taxon>Spiralia</taxon>
        <taxon>Lophotrochozoa</taxon>
        <taxon>Mollusca</taxon>
        <taxon>Bivalvia</taxon>
        <taxon>Autobranchia</taxon>
        <taxon>Heteroconchia</taxon>
        <taxon>Palaeoheterodonta</taxon>
        <taxon>Unionida</taxon>
        <taxon>Unionoidea</taxon>
        <taxon>Unionidae</taxon>
        <taxon>Unioninae</taxon>
        <taxon>Sinanodonta</taxon>
    </lineage>
</organism>
<evidence type="ECO:0000256" key="1">
    <source>
        <dbReference type="ARBA" id="ARBA00022729"/>
    </source>
</evidence>
<protein>
    <recommendedName>
        <fullName evidence="4">UMOD/GP2/OIT3-like D8C domain-containing protein</fullName>
    </recommendedName>
</protein>
<sequence>MDSGQCCPFSGTFDPCYVGNNKPFPYMSDRCPDCDYHSNDRSDLYDLDHDTWYITTFNMTTRYVSPSGCGTRIPIWMNGMIPMIGEGVVSRTACLATFEELCALSYSIKVKRCDSSYTVYCLDNLPSSVQQRYCFDFDPSIFTTTTSTTTSAKLPTTDPPRKGREGIHIFKDTGVQSWVTVVIACLSITIVVLVAIIVVVYRQFRKNHNRYRTFPYNDMPPPYNQVHGSIPINEKELTAIANVKTRY</sequence>
<feature type="domain" description="UMOD/GP2/OIT3-like D8C" evidence="4">
    <location>
        <begin position="58"/>
        <end position="134"/>
    </location>
</feature>
<keyword evidence="3" id="KW-0472">Membrane</keyword>
<dbReference type="InterPro" id="IPR057774">
    <property type="entry name" value="D8C_UMOD/GP2/OIT3-like"/>
</dbReference>
<keyword evidence="3" id="KW-1133">Transmembrane helix</keyword>
<evidence type="ECO:0000259" key="4">
    <source>
        <dbReference type="Pfam" id="PF23283"/>
    </source>
</evidence>
<keyword evidence="2" id="KW-1015">Disulfide bond</keyword>
<proteinExistence type="predicted"/>
<evidence type="ECO:0000313" key="5">
    <source>
        <dbReference type="EMBL" id="KAL3848265.1"/>
    </source>
</evidence>